<evidence type="ECO:0000313" key="3">
    <source>
        <dbReference type="Proteomes" id="UP000297031"/>
    </source>
</evidence>
<reference evidence="2 3" key="1">
    <citation type="submission" date="2019-02" db="EMBL/GenBank/DDBJ databases">
        <title>Isolation and identification of novel species under the genus Muribaculum.</title>
        <authorList>
            <person name="Miyake S."/>
            <person name="Ding Y."/>
            <person name="Low A."/>
            <person name="Soh M."/>
            <person name="Seedorf H."/>
        </authorList>
    </citation>
    <scope>NUCLEOTIDE SEQUENCE [LARGE SCALE GENOMIC DNA]</scope>
    <source>
        <strain evidence="2 3">TLL-A4</strain>
    </source>
</reference>
<evidence type="ECO:0000313" key="2">
    <source>
        <dbReference type="EMBL" id="QCD37041.1"/>
    </source>
</evidence>
<protein>
    <submittedName>
        <fullName evidence="2">Glycosyl transferase</fullName>
    </submittedName>
</protein>
<proteinExistence type="predicted"/>
<feature type="domain" description="Glycosyltransferase subfamily 4-like N-terminal" evidence="1">
    <location>
        <begin position="23"/>
        <end position="208"/>
    </location>
</feature>
<dbReference type="AlphaFoldDB" id="A0A4P7VRQ2"/>
<dbReference type="Pfam" id="PF13439">
    <property type="entry name" value="Glyco_transf_4"/>
    <property type="match status" value="1"/>
</dbReference>
<dbReference type="Gene3D" id="3.40.50.2000">
    <property type="entry name" value="Glycogen Phosphorylase B"/>
    <property type="match status" value="2"/>
</dbReference>
<dbReference type="SUPFAM" id="SSF53756">
    <property type="entry name" value="UDP-Glycosyltransferase/glycogen phosphorylase"/>
    <property type="match status" value="1"/>
</dbReference>
<dbReference type="Proteomes" id="UP000297031">
    <property type="component" value="Chromosome"/>
</dbReference>
<dbReference type="EMBL" id="CP039393">
    <property type="protein sequence ID" value="QCD37041.1"/>
    <property type="molecule type" value="Genomic_DNA"/>
</dbReference>
<accession>A0A4P7VRQ2</accession>
<gene>
    <name evidence="2" type="ORF">E7746_06360</name>
</gene>
<dbReference type="GO" id="GO:0016757">
    <property type="term" value="F:glycosyltransferase activity"/>
    <property type="evidence" value="ECO:0007669"/>
    <property type="project" value="UniProtKB-ARBA"/>
</dbReference>
<name>A0A4P7VRQ2_9BACT</name>
<keyword evidence="2" id="KW-0808">Transferase</keyword>
<sequence>MNILIISKYFYPRNSIASFRINAFAKYIRNAGHSVTVIAEGDQDMDTEWNGCKVSYVKNKIMTVSYLRDKIKRRKRWTVRRITASLLNRIFLDYNLFWGFRVFKKANKLFKENRYDVVLSSYMPISPHLAALNLQLVGHKFFWIADMRDEMSKHPYFSKKYKSAYIAIYERLFLKNADLVLSVSKPILDDFRKMHSSSNYLEVRNGYDYEEVYDVNFQSKFTMGYIGQFYDKIKPDNWFHAFSELISEGRIPKDSIIKIIGNNMKIKIPDNIINNVFEIESVPHDEAIRISTTEVDVLVMIHPLGRKGVYSGKIFDYLATNKPILALYDPDDVVGDLLRETRAGFTVKESDIEGIKSMILKCYSIWKNREVLPRDWNKIKQCRRFNQTKILLDYLSEHLPNQ</sequence>
<organism evidence="2 3">
    <name type="scientific">Muribaculum gordoncarteri</name>
    <dbReference type="NCBI Taxonomy" id="2530390"/>
    <lineage>
        <taxon>Bacteria</taxon>
        <taxon>Pseudomonadati</taxon>
        <taxon>Bacteroidota</taxon>
        <taxon>Bacteroidia</taxon>
        <taxon>Bacteroidales</taxon>
        <taxon>Muribaculaceae</taxon>
        <taxon>Muribaculum</taxon>
    </lineage>
</organism>
<dbReference type="OrthoDB" id="9794575at2"/>
<evidence type="ECO:0000259" key="1">
    <source>
        <dbReference type="Pfam" id="PF13439"/>
    </source>
</evidence>
<dbReference type="KEGG" id="mgod:E7746_06360"/>
<dbReference type="InterPro" id="IPR028098">
    <property type="entry name" value="Glyco_trans_4-like_N"/>
</dbReference>
<keyword evidence="3" id="KW-1185">Reference proteome</keyword>